<proteinExistence type="predicted"/>
<reference evidence="1" key="1">
    <citation type="submission" date="2022-05" db="EMBL/GenBank/DDBJ databases">
        <title>The Musa troglodytarum L. genome provides insights into the mechanism of non-climacteric behaviour and enrichment of carotenoids.</title>
        <authorList>
            <person name="Wang J."/>
        </authorList>
    </citation>
    <scope>NUCLEOTIDE SEQUENCE</scope>
    <source>
        <tissue evidence="1">Leaf</tissue>
    </source>
</reference>
<gene>
    <name evidence="1" type="ORF">MUK42_36918</name>
</gene>
<evidence type="ECO:0000313" key="2">
    <source>
        <dbReference type="Proteomes" id="UP001055439"/>
    </source>
</evidence>
<dbReference type="EMBL" id="CP097508">
    <property type="protein sequence ID" value="URE11251.1"/>
    <property type="molecule type" value="Genomic_DNA"/>
</dbReference>
<keyword evidence="2" id="KW-1185">Reference proteome</keyword>
<protein>
    <submittedName>
        <fullName evidence="1">Uncharacterized protein</fullName>
    </submittedName>
</protein>
<dbReference type="Proteomes" id="UP001055439">
    <property type="component" value="Chromosome 6"/>
</dbReference>
<name>A0A9E7G965_9LILI</name>
<dbReference type="AlphaFoldDB" id="A0A9E7G965"/>
<accession>A0A9E7G965</accession>
<evidence type="ECO:0000313" key="1">
    <source>
        <dbReference type="EMBL" id="URE11251.1"/>
    </source>
</evidence>
<sequence>MSTTKDLKHGLVLALPSRHSLNSYVLHSPWRLASDTPTKDLKQESVVAPCIILDRSHGPSFTHFFYPSLIRSLPSPQRTLFHIITALSTEKHSYKVPSLSSLRLFPPLYLPWIGAFGYKLLFTQHATAHLPFQMGHSVPLP</sequence>
<organism evidence="1 2">
    <name type="scientific">Musa troglodytarum</name>
    <name type="common">fe'i banana</name>
    <dbReference type="NCBI Taxonomy" id="320322"/>
    <lineage>
        <taxon>Eukaryota</taxon>
        <taxon>Viridiplantae</taxon>
        <taxon>Streptophyta</taxon>
        <taxon>Embryophyta</taxon>
        <taxon>Tracheophyta</taxon>
        <taxon>Spermatophyta</taxon>
        <taxon>Magnoliopsida</taxon>
        <taxon>Liliopsida</taxon>
        <taxon>Zingiberales</taxon>
        <taxon>Musaceae</taxon>
        <taxon>Musa</taxon>
    </lineage>
</organism>